<comment type="caution">
    <text evidence="2">The sequence shown here is derived from an EMBL/GenBank/DDBJ whole genome shotgun (WGS) entry which is preliminary data.</text>
</comment>
<sequence>MKTLKLLLLKLILLTTCLSTSTFALEQIVEKDTRFPSDFQIQEFKDKLDKISSDFPEEMIQVDFTGGSKVKSAYPAGDLYILLGIGKKDEEMTKTEYTKLWRVMNYLNTKGFRVMMNVMAKIKHLEAAIDSTETSLIMFSGHGNKTGFYDYDGKRVPSDIFKNAHEDLYQFVLSSCHGRIALNAKYHIPSHMKTYAWRGLTDSSEFVDFLVSNDWSATAGR</sequence>
<evidence type="ECO:0000313" key="3">
    <source>
        <dbReference type="Proteomes" id="UP000196531"/>
    </source>
</evidence>
<keyword evidence="1" id="KW-0732">Signal</keyword>
<protein>
    <submittedName>
        <fullName evidence="2">Uncharacterized protein</fullName>
    </submittedName>
</protein>
<reference evidence="3" key="1">
    <citation type="journal article" date="2017" name="Proc. Natl. Acad. Sci. U.S.A.">
        <title>Simulation of Deepwater Horizon oil plume reveals substrate specialization within a complex community of hydrocarbon-degraders.</title>
        <authorList>
            <person name="Hu P."/>
            <person name="Dubinsky E.A."/>
            <person name="Probst A.J."/>
            <person name="Wang J."/>
            <person name="Sieber C.M.K."/>
            <person name="Tom L.M."/>
            <person name="Gardinali P."/>
            <person name="Banfield J.F."/>
            <person name="Atlas R.M."/>
            <person name="Andersen G.L."/>
        </authorList>
    </citation>
    <scope>NUCLEOTIDE SEQUENCE [LARGE SCALE GENOMIC DNA]</scope>
</reference>
<feature type="signal peptide" evidence="1">
    <location>
        <begin position="1"/>
        <end position="26"/>
    </location>
</feature>
<feature type="chain" id="PRO_5012192971" evidence="1">
    <location>
        <begin position="27"/>
        <end position="221"/>
    </location>
</feature>
<organism evidence="2 3">
    <name type="scientific">Halobacteriovorax marinus</name>
    <dbReference type="NCBI Taxonomy" id="97084"/>
    <lineage>
        <taxon>Bacteria</taxon>
        <taxon>Pseudomonadati</taxon>
        <taxon>Bdellovibrionota</taxon>
        <taxon>Bacteriovoracia</taxon>
        <taxon>Bacteriovoracales</taxon>
        <taxon>Halobacteriovoraceae</taxon>
        <taxon>Halobacteriovorax</taxon>
    </lineage>
</organism>
<proteinExistence type="predicted"/>
<dbReference type="AlphaFoldDB" id="A0A1Y5F9L2"/>
<name>A0A1Y5F9L2_9BACT</name>
<dbReference type="EMBL" id="MAAO01000008">
    <property type="protein sequence ID" value="OUR95240.1"/>
    <property type="molecule type" value="Genomic_DNA"/>
</dbReference>
<accession>A0A1Y5F9L2</accession>
<evidence type="ECO:0000256" key="1">
    <source>
        <dbReference type="SAM" id="SignalP"/>
    </source>
</evidence>
<dbReference type="Proteomes" id="UP000196531">
    <property type="component" value="Unassembled WGS sequence"/>
</dbReference>
<evidence type="ECO:0000313" key="2">
    <source>
        <dbReference type="EMBL" id="OUR95240.1"/>
    </source>
</evidence>
<gene>
    <name evidence="2" type="ORF">A9Q84_15470</name>
</gene>